<dbReference type="SMART" id="SM00257">
    <property type="entry name" value="LysM"/>
    <property type="match status" value="1"/>
</dbReference>
<dbReference type="InterPro" id="IPR036779">
    <property type="entry name" value="LysM_dom_sf"/>
</dbReference>
<dbReference type="PROSITE" id="PS51782">
    <property type="entry name" value="LYSM"/>
    <property type="match status" value="1"/>
</dbReference>
<dbReference type="Gene3D" id="6.20.240.60">
    <property type="match status" value="1"/>
</dbReference>
<dbReference type="Gene3D" id="3.10.350.10">
    <property type="entry name" value="LysM domain"/>
    <property type="match status" value="1"/>
</dbReference>
<dbReference type="Proteomes" id="UP000298460">
    <property type="component" value="Unassembled WGS sequence"/>
</dbReference>
<dbReference type="EMBL" id="SPQQ01000001">
    <property type="protein sequence ID" value="TGE40194.1"/>
    <property type="molecule type" value="Genomic_DNA"/>
</dbReference>
<dbReference type="CDD" id="cd00118">
    <property type="entry name" value="LysM"/>
    <property type="match status" value="1"/>
</dbReference>
<feature type="domain" description="LysM" evidence="1">
    <location>
        <begin position="32"/>
        <end position="76"/>
    </location>
</feature>
<proteinExistence type="predicted"/>
<dbReference type="RefSeq" id="WP_135545128.1">
    <property type="nucleotide sequence ID" value="NZ_SPQQ01000001.1"/>
</dbReference>
<accession>A0A4Z0RCN9</accession>
<dbReference type="GO" id="GO:0016787">
    <property type="term" value="F:hydrolase activity"/>
    <property type="evidence" value="ECO:0007669"/>
    <property type="project" value="InterPro"/>
</dbReference>
<organism evidence="2 3">
    <name type="scientific">Desulfosporosinus fructosivorans</name>
    <dbReference type="NCBI Taxonomy" id="2018669"/>
    <lineage>
        <taxon>Bacteria</taxon>
        <taxon>Bacillati</taxon>
        <taxon>Bacillota</taxon>
        <taxon>Clostridia</taxon>
        <taxon>Eubacteriales</taxon>
        <taxon>Desulfitobacteriaceae</taxon>
        <taxon>Desulfosporosinus</taxon>
    </lineage>
</organism>
<dbReference type="AlphaFoldDB" id="A0A4Z0RCN9"/>
<dbReference type="Pfam" id="PF01476">
    <property type="entry name" value="LysM"/>
    <property type="match status" value="1"/>
</dbReference>
<reference evidence="2 3" key="1">
    <citation type="submission" date="2019-03" db="EMBL/GenBank/DDBJ databases">
        <title>Draft Genome Sequence of Desulfosporosinus fructosivorans Strain 63.6F, Isolated from Marine Sediment in the Baltic Sea.</title>
        <authorList>
            <person name="Hausmann B."/>
            <person name="Vandieken V."/>
            <person name="Pjevac P."/>
            <person name="Schreck K."/>
            <person name="Herbold C.W."/>
            <person name="Loy A."/>
        </authorList>
    </citation>
    <scope>NUCLEOTIDE SEQUENCE [LARGE SCALE GENOMIC DNA]</scope>
    <source>
        <strain evidence="2 3">63.6F</strain>
    </source>
</reference>
<name>A0A4Z0RCN9_9FIRM</name>
<dbReference type="Gene3D" id="1.10.10.2520">
    <property type="entry name" value="Cell wall hydrolase SleB, domain 1"/>
    <property type="match status" value="1"/>
</dbReference>
<gene>
    <name evidence="2" type="ORF">E4K67_00815</name>
</gene>
<comment type="caution">
    <text evidence="2">The sequence shown here is derived from an EMBL/GenBank/DDBJ whole genome shotgun (WGS) entry which is preliminary data.</text>
</comment>
<keyword evidence="3" id="KW-1185">Reference proteome</keyword>
<dbReference type="InterPro" id="IPR018392">
    <property type="entry name" value="LysM"/>
</dbReference>
<evidence type="ECO:0000313" key="2">
    <source>
        <dbReference type="EMBL" id="TGE40194.1"/>
    </source>
</evidence>
<dbReference type="Pfam" id="PF07486">
    <property type="entry name" value="Hydrolase_2"/>
    <property type="match status" value="1"/>
</dbReference>
<sequence>MCLFLWQACIFPALGQGSANESGDPIKINKNISIVVQRGETLWELAQSHQTTVDEIVKLNKIKSPNNIREGQSLWVPSRVLEEKPKKIEDIMLTDYPIEPSRSWWVNALRRRIVQVESLYSQASSTQLQKSIIPTFEIFVNRETPEPDLPLNVPKVIDEIQKLAVLKPPSIGTESQILSRSLGRLVSKEDVELLSRVIHGEARGENFEGQVAVGAVVLNRLKDPRFPKTIRAVVYQAGAFTAVDDKQIHLDPNDQSYKAAEAALAGQDPTNGALFYFNPSIATDRWIKSRAVVKRIGNHTFSI</sequence>
<evidence type="ECO:0000313" key="3">
    <source>
        <dbReference type="Proteomes" id="UP000298460"/>
    </source>
</evidence>
<protein>
    <submittedName>
        <fullName evidence="2">LysM peptidoglycan-binding domain-containing protein</fullName>
    </submittedName>
</protein>
<dbReference type="SUPFAM" id="SSF54106">
    <property type="entry name" value="LysM domain"/>
    <property type="match status" value="1"/>
</dbReference>
<evidence type="ECO:0000259" key="1">
    <source>
        <dbReference type="PROSITE" id="PS51782"/>
    </source>
</evidence>
<dbReference type="OrthoDB" id="9785345at2"/>
<dbReference type="InterPro" id="IPR011105">
    <property type="entry name" value="Cell_wall_hydrolase_SleB"/>
</dbReference>
<dbReference type="InterPro" id="IPR042047">
    <property type="entry name" value="SleB_dom1"/>
</dbReference>